<dbReference type="RefSeq" id="YP_008433502.1">
    <property type="nucleotide sequence ID" value="NC_022096.1"/>
</dbReference>
<reference evidence="1 2" key="1">
    <citation type="journal article" date="2014" name="Genome Announc.">
        <title>Complete Genome Sequence of the Novel Giant Pseudomonas Phage PaBG.</title>
        <authorList>
            <person name="Sykilinda N.N."/>
            <person name="Bondar A.A."/>
            <person name="Gorshkova A.S."/>
            <person name="Kurochkina L.P."/>
            <person name="Kulikov E.E."/>
            <person name="Shneider M.M."/>
            <person name="Kadykov V.A."/>
            <person name="Solovjeva N.V."/>
            <person name="Kabilov M.R."/>
            <person name="Mesyanzhinov V.V."/>
            <person name="Vlassov V.V."/>
            <person name="Drukker V.V."/>
            <person name="Miroshnikov K.A."/>
        </authorList>
    </citation>
    <scope>NUCLEOTIDE SEQUENCE [LARGE SCALE GENOMIC DNA]</scope>
</reference>
<accession>S5VZM5</accession>
<dbReference type="KEGG" id="vg:16574857"/>
<protein>
    <submittedName>
        <fullName evidence="1">Uncharacterized protein</fullName>
    </submittedName>
</protein>
<organism evidence="1 2">
    <name type="scientific">Pseudomonas phage PaBG</name>
    <dbReference type="NCBI Taxonomy" id="1335230"/>
    <lineage>
        <taxon>Viruses</taxon>
        <taxon>Duplodnaviria</taxon>
        <taxon>Heunggongvirae</taxon>
        <taxon>Uroviricota</taxon>
        <taxon>Caudoviricetes</taxon>
        <taxon>Baikalvirus</taxon>
        <taxon>Baikalvirus PaBG</taxon>
    </lineage>
</organism>
<sequence length="150" mass="17416">MRELKLLRKRVKQAWAAEADLSPNERELHQWQFLSMQSNVPYVVGKGAANTFFYRVGTTGEMTYVMPDEMFAIMDKWVNSSFALFAITKTRDIKDAPCSTDINVLLQKTKDKYVGYFIVGITPDQRVVRLHVLKSGLRKNQWVPFKPKKR</sequence>
<keyword evidence="2" id="KW-1185">Reference proteome</keyword>
<dbReference type="Proteomes" id="UP000015545">
    <property type="component" value="Segment"/>
</dbReference>
<dbReference type="EMBL" id="KF147891">
    <property type="protein sequence ID" value="AGS82055.1"/>
    <property type="molecule type" value="Genomic_DNA"/>
</dbReference>
<evidence type="ECO:0000313" key="2">
    <source>
        <dbReference type="Proteomes" id="UP000015545"/>
    </source>
</evidence>
<evidence type="ECO:0000313" key="1">
    <source>
        <dbReference type="EMBL" id="AGS82055.1"/>
    </source>
</evidence>
<proteinExistence type="predicted"/>
<gene>
    <name evidence="1" type="ORF">PaBG_00171</name>
</gene>
<name>S5VZM5_9CAUD</name>